<name>A0A6P2BW11_9ACTN</name>
<protein>
    <submittedName>
        <fullName evidence="1">Uncharacterized protein</fullName>
    </submittedName>
</protein>
<dbReference type="Proteomes" id="UP000460272">
    <property type="component" value="Unassembled WGS sequence"/>
</dbReference>
<sequence>MVTRITYFAVVDDLSTREEPVGVLRRIEHDGGEHDEQFGHDLEWTRSPLLYSYERGDGDNDLYEISEDEANRIVERIRHSVTGE</sequence>
<dbReference type="OrthoDB" id="3699633at2"/>
<dbReference type="RefSeq" id="WP_145855897.1">
    <property type="nucleotide sequence ID" value="NZ_RPFW01000004.1"/>
</dbReference>
<evidence type="ECO:0000313" key="1">
    <source>
        <dbReference type="EMBL" id="TVZ03282.1"/>
    </source>
</evidence>
<dbReference type="AlphaFoldDB" id="A0A6P2BW11"/>
<accession>A0A6P2BW11</accession>
<keyword evidence="2" id="KW-1185">Reference proteome</keyword>
<organism evidence="1 2">
    <name type="scientific">Trebonia kvetii</name>
    <dbReference type="NCBI Taxonomy" id="2480626"/>
    <lineage>
        <taxon>Bacteria</taxon>
        <taxon>Bacillati</taxon>
        <taxon>Actinomycetota</taxon>
        <taxon>Actinomycetes</taxon>
        <taxon>Streptosporangiales</taxon>
        <taxon>Treboniaceae</taxon>
        <taxon>Trebonia</taxon>
    </lineage>
</organism>
<evidence type="ECO:0000313" key="2">
    <source>
        <dbReference type="Proteomes" id="UP000460272"/>
    </source>
</evidence>
<gene>
    <name evidence="1" type="ORF">EAS64_22955</name>
</gene>
<reference evidence="1 2" key="1">
    <citation type="submission" date="2018-11" db="EMBL/GenBank/DDBJ databases">
        <title>Trebonia kvetii gen.nov., sp.nov., a novel acidophilic actinobacterium, and proposal of the new actinobacterial family Treboniaceae fam. nov.</title>
        <authorList>
            <person name="Rapoport D."/>
            <person name="Sagova-Mareckova M."/>
            <person name="Sedlacek I."/>
            <person name="Provaznik J."/>
            <person name="Kralova S."/>
            <person name="Pavlinic D."/>
            <person name="Benes V."/>
            <person name="Kopecky J."/>
        </authorList>
    </citation>
    <scope>NUCLEOTIDE SEQUENCE [LARGE SCALE GENOMIC DNA]</scope>
    <source>
        <strain evidence="1 2">15Tr583</strain>
    </source>
</reference>
<dbReference type="EMBL" id="RPFW01000004">
    <property type="protein sequence ID" value="TVZ03282.1"/>
    <property type="molecule type" value="Genomic_DNA"/>
</dbReference>
<proteinExistence type="predicted"/>
<comment type="caution">
    <text evidence="1">The sequence shown here is derived from an EMBL/GenBank/DDBJ whole genome shotgun (WGS) entry which is preliminary data.</text>
</comment>